<protein>
    <submittedName>
        <fullName evidence="2">Uncharacterized protein</fullName>
    </submittedName>
</protein>
<evidence type="ECO:0000256" key="1">
    <source>
        <dbReference type="SAM" id="MobiDB-lite"/>
    </source>
</evidence>
<evidence type="ECO:0000313" key="2">
    <source>
        <dbReference type="EMBL" id="AVK08144.1"/>
    </source>
</evidence>
<accession>A0A2R3J1T8</accession>
<evidence type="ECO:0000313" key="3">
    <source>
        <dbReference type="Proteomes" id="UP000238390"/>
    </source>
</evidence>
<sequence>MDVSLQGVWRRPLASASSRHAVAAGVRNARRPDTGKGKRRPSRFQWRNRSTR</sequence>
<name>A0A2R3J1T8_9PSED</name>
<feature type="region of interest" description="Disordered" evidence="1">
    <location>
        <begin position="1"/>
        <end position="52"/>
    </location>
</feature>
<keyword evidence="3" id="KW-1185">Reference proteome</keyword>
<gene>
    <name evidence="2" type="ORF">CSB93_5380</name>
</gene>
<reference evidence="2 3" key="1">
    <citation type="submission" date="2018-02" db="EMBL/GenBank/DDBJ databases">
        <title>FDA/CDC Antimicrobial Resistant Isolate Bank Genome Sequencing.</title>
        <authorList>
            <person name="Benahmed F.H."/>
            <person name="Lutgring J.D."/>
            <person name="Yoo B."/>
            <person name="Machado M."/>
            <person name="Brown A."/>
            <person name="McAllister G."/>
            <person name="Perry A."/>
            <person name="Halpin A.L."/>
            <person name="Vavikolanu K."/>
            <person name="Ott S."/>
            <person name="Zhao X."/>
            <person name="Tallon L.J."/>
            <person name="Sadzewicz L."/>
            <person name="Aluvathingal J."/>
            <person name="Nadendla S."/>
            <person name="Voskania-kordi A."/>
            <person name="Simonyan V."/>
            <person name="Patel J."/>
            <person name="Shawar R.M."/>
        </authorList>
    </citation>
    <scope>NUCLEOTIDE SEQUENCE [LARGE SCALE GENOMIC DNA]</scope>
    <source>
        <strain evidence="2 3">AR_0356</strain>
    </source>
</reference>
<organism evidence="2 3">
    <name type="scientific">Pseudomonas paraeruginosa</name>
    <dbReference type="NCBI Taxonomy" id="2994495"/>
    <lineage>
        <taxon>Bacteria</taxon>
        <taxon>Pseudomonadati</taxon>
        <taxon>Pseudomonadota</taxon>
        <taxon>Gammaproteobacteria</taxon>
        <taxon>Pseudomonadales</taxon>
        <taxon>Pseudomonadaceae</taxon>
        <taxon>Pseudomonas</taxon>
    </lineage>
</organism>
<dbReference type="EMBL" id="CP027169">
    <property type="protein sequence ID" value="AVK08144.1"/>
    <property type="molecule type" value="Genomic_DNA"/>
</dbReference>
<proteinExistence type="predicted"/>
<dbReference type="AlphaFoldDB" id="A0A2R3J1T8"/>
<dbReference type="Proteomes" id="UP000238390">
    <property type="component" value="Chromosome"/>
</dbReference>